<proteinExistence type="predicted"/>
<name>A0A098G3H2_9GAMM</name>
<dbReference type="HOGENOM" id="CLU_1376654_0_0_6"/>
<dbReference type="STRING" id="1212491.LFA_0581"/>
<sequence length="198" mass="22417">MVAKCTHSYIEHALLIKQKLGYLISKDLFSIEDGSKIRACLIKHEVNYLYSQHRYYDKAGRVYLESSFDAGGNLAQSNIMSFRHGVLEAQRTVNGGGVEVSHSSYGYDVVGNLTDVSTYVKDPGKVFGYTSKHHYSLYKAMLETHREAVINAKQDELDKEKKIEGAQKILEEGSDPDFFSKLTGIFIENIRLLRRLSN</sequence>
<dbReference type="KEGG" id="lfa:LFA_0581"/>
<evidence type="ECO:0000313" key="1">
    <source>
        <dbReference type="EMBL" id="CEG56035.1"/>
    </source>
</evidence>
<keyword evidence="2" id="KW-1185">Reference proteome</keyword>
<dbReference type="Proteomes" id="UP000032430">
    <property type="component" value="Chromosome I"/>
</dbReference>
<gene>
    <name evidence="1" type="ORF">LFA_0581</name>
</gene>
<reference evidence="2" key="1">
    <citation type="submission" date="2014-09" db="EMBL/GenBank/DDBJ databases">
        <authorList>
            <person name="Gomez-Valero L."/>
        </authorList>
    </citation>
    <scope>NUCLEOTIDE SEQUENCE [LARGE SCALE GENOMIC DNA]</scope>
    <source>
        <strain evidence="2">ATCC700992</strain>
    </source>
</reference>
<organism evidence="1 2">
    <name type="scientific">Legionella fallonii LLAP-10</name>
    <dbReference type="NCBI Taxonomy" id="1212491"/>
    <lineage>
        <taxon>Bacteria</taxon>
        <taxon>Pseudomonadati</taxon>
        <taxon>Pseudomonadota</taxon>
        <taxon>Gammaproteobacteria</taxon>
        <taxon>Legionellales</taxon>
        <taxon>Legionellaceae</taxon>
        <taxon>Legionella</taxon>
    </lineage>
</organism>
<protein>
    <submittedName>
        <fullName evidence="1">Uncharacterized protein</fullName>
    </submittedName>
</protein>
<evidence type="ECO:0000313" key="2">
    <source>
        <dbReference type="Proteomes" id="UP000032430"/>
    </source>
</evidence>
<dbReference type="EMBL" id="LN614827">
    <property type="protein sequence ID" value="CEG56035.1"/>
    <property type="molecule type" value="Genomic_DNA"/>
</dbReference>
<dbReference type="AlphaFoldDB" id="A0A098G3H2"/>
<accession>A0A098G3H2</accession>